<dbReference type="AlphaFoldDB" id="A0A1E5LBI4"/>
<dbReference type="GO" id="GO:0009986">
    <property type="term" value="C:cell surface"/>
    <property type="evidence" value="ECO:0007669"/>
    <property type="project" value="UniProtKB-SubCell"/>
</dbReference>
<feature type="transmembrane region" description="Helical" evidence="3">
    <location>
        <begin position="12"/>
        <end position="37"/>
    </location>
</feature>
<protein>
    <recommendedName>
        <fullName evidence="6">Prepilin-type N-terminal cleavage/methylation domain-containing protein</fullName>
    </recommendedName>
</protein>
<evidence type="ECO:0008006" key="6">
    <source>
        <dbReference type="Google" id="ProtNLM"/>
    </source>
</evidence>
<comment type="caution">
    <text evidence="4">The sequence shown here is derived from an EMBL/GenBank/DDBJ whole genome shotgun (WGS) entry which is preliminary data.</text>
</comment>
<proteinExistence type="predicted"/>
<dbReference type="InterPro" id="IPR012902">
    <property type="entry name" value="N_methyl_site"/>
</dbReference>
<reference evidence="4 5" key="1">
    <citation type="submission" date="2016-08" db="EMBL/GenBank/DDBJ databases">
        <title>Genome of Bacillus solimangrovi GH2-4.</title>
        <authorList>
            <person name="Lim S."/>
            <person name="Kim B.-C."/>
        </authorList>
    </citation>
    <scope>NUCLEOTIDE SEQUENCE [LARGE SCALE GENOMIC DNA]</scope>
    <source>
        <strain evidence="4 5">GH2-4</strain>
    </source>
</reference>
<accession>A0A1E5LBI4</accession>
<name>A0A1E5LBI4_9BACI</name>
<evidence type="ECO:0000256" key="3">
    <source>
        <dbReference type="SAM" id="Phobius"/>
    </source>
</evidence>
<dbReference type="RefSeq" id="WP_069718455.1">
    <property type="nucleotide sequence ID" value="NZ_MJEH01000061.1"/>
</dbReference>
<sequence length="204" mass="23209">MKKYADKLRSQHGLTLVELLLTITIFTMILGMVYGVLITGMEAYRKIAIEGNLRDQADYVVAMIMEEIYETPIDHIEDCGTSTNNNCVKIINREYAKADIIDTYSIVDQNYLKDNKEEKIIKFEGNDSVIIDQDTIHTEGVEFTDSTIEIICEERQRIFNSSSGPVVDSICTNALITINLNINNGIDEDSFFYTSLTLKSRFSY</sequence>
<dbReference type="EMBL" id="MJEH01000061">
    <property type="protein sequence ID" value="OEH91447.1"/>
    <property type="molecule type" value="Genomic_DNA"/>
</dbReference>
<dbReference type="STRING" id="1305675.BFG57_04855"/>
<keyword evidence="3" id="KW-0812">Transmembrane</keyword>
<dbReference type="Pfam" id="PF07963">
    <property type="entry name" value="N_methyl"/>
    <property type="match status" value="1"/>
</dbReference>
<keyword evidence="3" id="KW-1133">Transmembrane helix</keyword>
<keyword evidence="5" id="KW-1185">Reference proteome</keyword>
<dbReference type="GO" id="GO:0030420">
    <property type="term" value="P:establishment of competence for transformation"/>
    <property type="evidence" value="ECO:0007669"/>
    <property type="project" value="UniProtKB-KW"/>
</dbReference>
<gene>
    <name evidence="4" type="ORF">BFG57_04855</name>
</gene>
<evidence type="ECO:0000256" key="1">
    <source>
        <dbReference type="ARBA" id="ARBA00004241"/>
    </source>
</evidence>
<evidence type="ECO:0000313" key="4">
    <source>
        <dbReference type="EMBL" id="OEH91447.1"/>
    </source>
</evidence>
<dbReference type="NCBIfam" id="TIGR02532">
    <property type="entry name" value="IV_pilin_GFxxxE"/>
    <property type="match status" value="1"/>
</dbReference>
<keyword evidence="2" id="KW-0178">Competence</keyword>
<evidence type="ECO:0000256" key="2">
    <source>
        <dbReference type="ARBA" id="ARBA00023287"/>
    </source>
</evidence>
<dbReference type="PROSITE" id="PS00409">
    <property type="entry name" value="PROKAR_NTER_METHYL"/>
    <property type="match status" value="1"/>
</dbReference>
<dbReference type="Proteomes" id="UP000095209">
    <property type="component" value="Unassembled WGS sequence"/>
</dbReference>
<organism evidence="4 5">
    <name type="scientific">Bacillus solimangrovi</name>
    <dbReference type="NCBI Taxonomy" id="1305675"/>
    <lineage>
        <taxon>Bacteria</taxon>
        <taxon>Bacillati</taxon>
        <taxon>Bacillota</taxon>
        <taxon>Bacilli</taxon>
        <taxon>Bacillales</taxon>
        <taxon>Bacillaceae</taxon>
        <taxon>Bacillus</taxon>
    </lineage>
</organism>
<comment type="subcellular location">
    <subcellularLocation>
        <location evidence="1">Cell surface</location>
    </subcellularLocation>
</comment>
<keyword evidence="3" id="KW-0472">Membrane</keyword>
<evidence type="ECO:0000313" key="5">
    <source>
        <dbReference type="Proteomes" id="UP000095209"/>
    </source>
</evidence>